<organism evidence="9">
    <name type="scientific">Chromera velia CCMP2878</name>
    <dbReference type="NCBI Taxonomy" id="1169474"/>
    <lineage>
        <taxon>Eukaryota</taxon>
        <taxon>Sar</taxon>
        <taxon>Alveolata</taxon>
        <taxon>Colpodellida</taxon>
        <taxon>Chromeraceae</taxon>
        <taxon>Chromera</taxon>
    </lineage>
</organism>
<gene>
    <name evidence="9" type="ORF">Cvel_10257</name>
</gene>
<evidence type="ECO:0000313" key="9">
    <source>
        <dbReference type="EMBL" id="CEM50905.1"/>
    </source>
</evidence>
<keyword evidence="4 7" id="KW-1133">Transmembrane helix</keyword>
<dbReference type="GO" id="GO:0016020">
    <property type="term" value="C:membrane"/>
    <property type="evidence" value="ECO:0007669"/>
    <property type="project" value="UniProtKB-SubCell"/>
</dbReference>
<proteinExistence type="predicted"/>
<dbReference type="InterPro" id="IPR002859">
    <property type="entry name" value="PKD/REJ-like"/>
</dbReference>
<reference evidence="9" key="1">
    <citation type="submission" date="2014-11" db="EMBL/GenBank/DDBJ databases">
        <authorList>
            <person name="Otto D Thomas"/>
            <person name="Naeem Raeece"/>
        </authorList>
    </citation>
    <scope>NUCLEOTIDE SEQUENCE</scope>
</reference>
<protein>
    <recommendedName>
        <fullName evidence="8">Sushi domain-containing protein</fullName>
    </recommendedName>
</protein>
<dbReference type="CDD" id="cd00033">
    <property type="entry name" value="CCP"/>
    <property type="match status" value="2"/>
</dbReference>
<comment type="subcellular location">
    <subcellularLocation>
        <location evidence="1">Membrane</location>
    </subcellularLocation>
</comment>
<evidence type="ECO:0000256" key="6">
    <source>
        <dbReference type="ARBA" id="ARBA00023157"/>
    </source>
</evidence>
<dbReference type="Pfam" id="PF02010">
    <property type="entry name" value="REJ"/>
    <property type="match status" value="1"/>
</dbReference>
<dbReference type="EMBL" id="CDMZ01004787">
    <property type="protein sequence ID" value="CEM50905.1"/>
    <property type="molecule type" value="Genomic_DNA"/>
</dbReference>
<feature type="transmembrane region" description="Helical" evidence="7">
    <location>
        <begin position="1665"/>
        <end position="1686"/>
    </location>
</feature>
<dbReference type="Gene3D" id="2.60.220.50">
    <property type="match status" value="1"/>
</dbReference>
<accession>A0A0G4I269</accession>
<dbReference type="PANTHER" id="PTHR19325:SF560">
    <property type="entry name" value="SUSHI, VON WILLEBRAND FACTOR TYPE A, EGF AND PENTRAXIN DOMAIN-CONTAINING PROTEIN 1"/>
    <property type="match status" value="1"/>
</dbReference>
<keyword evidence="2" id="KW-0768">Sushi</keyword>
<evidence type="ECO:0000256" key="7">
    <source>
        <dbReference type="SAM" id="Phobius"/>
    </source>
</evidence>
<evidence type="ECO:0000256" key="4">
    <source>
        <dbReference type="ARBA" id="ARBA00022989"/>
    </source>
</evidence>
<evidence type="ECO:0000256" key="5">
    <source>
        <dbReference type="ARBA" id="ARBA00023136"/>
    </source>
</evidence>
<dbReference type="SMART" id="SM00303">
    <property type="entry name" value="GPS"/>
    <property type="match status" value="1"/>
</dbReference>
<dbReference type="InterPro" id="IPR000203">
    <property type="entry name" value="GPS"/>
</dbReference>
<dbReference type="Pfam" id="PF01825">
    <property type="entry name" value="GPS"/>
    <property type="match status" value="1"/>
</dbReference>
<feature type="domain" description="Sushi" evidence="8">
    <location>
        <begin position="479"/>
        <end position="552"/>
    </location>
</feature>
<dbReference type="InterPro" id="IPR046338">
    <property type="entry name" value="GAIN_dom_sf"/>
</dbReference>
<evidence type="ECO:0000256" key="1">
    <source>
        <dbReference type="ARBA" id="ARBA00004370"/>
    </source>
</evidence>
<keyword evidence="6" id="KW-1015">Disulfide bond</keyword>
<sequence length="1726" mass="181351">MPPFSLECSVFLLESNFFPPPLPPPLPPPHTGQDCGSSPIAQSANMSAHIYFGYQSTGTQPVRGQTHWPADVIYSCNEGYYMQSPDTSVFEVEDNVVLDVCEITSNSSAIPHWRIATAGVTPFCRAVLCTPPTVTDPNMVTQYVYHDGAGNLNVVREDITGVDIYAPAYAIYSCNEGFFLTGATYTGTYLGANMLMSQCELTYGTSGVTASEWRINGAALVMPTCERKACDSAVWTIANGFSEFIGNDGTDDYNLLTGTPNYPASVAYQCNYGYYMEATNGNYTLTDGVLTDVCEVKETTVGSGVWTATWRFKDSGAGMTAPNCIRATCQNTTTAMIPANGQATARDYSGKLDATTMPSTLTYTCNDGYQMTSGNTALYTVSDNRFVDVCKPIQAESTSVNATPSGNWATITSSNTADIPVCTEAPCSSAPNGNVSLNYTPTAPTYGLMTPSSPPNGIHWVMGDSVNFTCNSGYTLQASPCTGNPANAPDFGTRSTVYEARLANMSSASWYQLQSVVFECPSNYLLTGVTSQTCPSTGAWVDPYPYRPSCAPLRLYGPTAYIGRCVPLELVLVAQGLGLQNGFQSILWTVACTLDSATGTSVDCGGTLTGAVSQSSGKFILLIDASTMENVMNALPGNKVFATFSAAVVTTEGGNGTISRTVELQPGARVPALSLRSGLGGLAGSDDITANFVNTLRVRLDVRHPDSTAGSSCTSLADKSPPSISWSLSGGGHDLTSRLAPSSLNSLDVVAAPGTLPPSTQIVFKATVESPGFYSHSASITVTVPTFSPQAPNITLAAPQKPLAAAECAIAVDATGTTDPNEVMTLVSRSLSYSWTCAETSTGTDVGCGLTFSPSGDYFLIPANALTEGKKYRFDATVTATVSFDLFGTSGSTSGTKSIVVEPSSLSAGTGVGSMTARLRLPTGVRSLDGDMNGRLNPTQVWQVSSSTAMQVEMTLIVPDGNSACTPSRSPQVEVLIAASTYTSTSGLALSIHDDYTTAITNSELQRSIIPISLTDTGAGSSAALSGSSVSVLTGTFPAVALAAVTTAPFLFLAASLRPDQQLSGSSYSWTTFGLSTGVGLVQADTAPKNGRIEVSPTSGTALLTTFSAVQNWVEDDRWPLLFKMEYEDADGKVSGSIHEERRDPSASFVLPPPSSGSFFKLKGTATDPLGVATSVTSEAISVSGSSISSGNLLDYAKNLKTLLSSLSDSEILYAVSLLGSPVAELEDFLDAQTSVAADATFTVYNELDEIADILTEATEEVTDRCISALTQRVSSEADASSSATANTTADDETMDAGKIALHGEAFASTASVHRIAGKFAVRGSEASSNSAVERREEEEGVIMHRLSQAGRVGENLQKSMFCSRMSTATLSDTAAAASYANALSEAAGLVTLMAQRDAVVDLTRTEKERVQAFPLEQAAIEAAQQTVDTAQALALLAVKDAAVGTVVEVTGGNVTVGALTITPATVMNEAVTLSAGSTKFGLPSLSSLNSDGELVGLPSSVAWLESSCNTTEQRAASGVTLSSASFTQSPFASLRNSRFAGAAPSSSGLSVVQCNRVVPVENLEIPVEVAMPIAETDRPSTKNVEARNPMGGPTLATGRVACSFWNSTTFDWEQEGCEQGKLTNSTHMQCLCTHLTVFSSAYKVDQLAPSSRYLEAGWSHHNPVLWIVFCLVLLGSVLAIVACILDSKDHHRDQYLKAVFLSPERLVRRISTGEQEKMKGLIVMS</sequence>
<dbReference type="PANTHER" id="PTHR19325">
    <property type="entry name" value="COMPLEMENT COMPONENT-RELATED SUSHI DOMAIN-CONTAINING"/>
    <property type="match status" value="1"/>
</dbReference>
<keyword evidence="5 7" id="KW-0472">Membrane</keyword>
<dbReference type="InterPro" id="IPR000436">
    <property type="entry name" value="Sushi_SCR_CCP_dom"/>
</dbReference>
<name>A0A0G4I269_9ALVE</name>
<dbReference type="InterPro" id="IPR050350">
    <property type="entry name" value="Compl-Cell_Adhes-Reg"/>
</dbReference>
<evidence type="ECO:0000256" key="3">
    <source>
        <dbReference type="ARBA" id="ARBA00022692"/>
    </source>
</evidence>
<evidence type="ECO:0000256" key="2">
    <source>
        <dbReference type="ARBA" id="ARBA00022659"/>
    </source>
</evidence>
<dbReference type="PROSITE" id="PS50923">
    <property type="entry name" value="SUSHI"/>
    <property type="match status" value="1"/>
</dbReference>
<keyword evidence="3 7" id="KW-0812">Transmembrane</keyword>
<evidence type="ECO:0000259" key="8">
    <source>
        <dbReference type="PROSITE" id="PS50923"/>
    </source>
</evidence>
<dbReference type="VEuPathDB" id="CryptoDB:Cvel_10257"/>